<comment type="caution">
    <text evidence="2">The sequence shown here is derived from an EMBL/GenBank/DDBJ whole genome shotgun (WGS) entry which is preliminary data.</text>
</comment>
<sequence>MRRGPLLLTAAGACAAAHVAGVLMADPVWRYAEVLAIVLLLAYAVSNGLPAPRWAMPAALAVLLVEAVRTLPADRHAGYGWSTYDPSARIDVPSGFEAGLAASWASLTAVAVLLVVWRRGGWRRRPVVAATVTAVLVTGYAVVRIVDVWLGLGADRRQSAHGTEVADAVLAVG</sequence>
<feature type="non-terminal residue" evidence="2">
    <location>
        <position position="173"/>
    </location>
</feature>
<name>A0ABY2DFQ5_9ACTN</name>
<evidence type="ECO:0000313" key="2">
    <source>
        <dbReference type="EMBL" id="TDB93008.1"/>
    </source>
</evidence>
<protein>
    <recommendedName>
        <fullName evidence="4">Carotenoid biosynthesis protein</fullName>
    </recommendedName>
</protein>
<evidence type="ECO:0000313" key="3">
    <source>
        <dbReference type="Proteomes" id="UP000295626"/>
    </source>
</evidence>
<accession>A0ABY2DFQ5</accession>
<dbReference type="Proteomes" id="UP000295626">
    <property type="component" value="Unassembled WGS sequence"/>
</dbReference>
<evidence type="ECO:0000256" key="1">
    <source>
        <dbReference type="SAM" id="Phobius"/>
    </source>
</evidence>
<evidence type="ECO:0008006" key="4">
    <source>
        <dbReference type="Google" id="ProtNLM"/>
    </source>
</evidence>
<proteinExistence type="predicted"/>
<organism evidence="2 3">
    <name type="scientific">Micromonospora fluostatini</name>
    <dbReference type="NCBI Taxonomy" id="1629071"/>
    <lineage>
        <taxon>Bacteria</taxon>
        <taxon>Bacillati</taxon>
        <taxon>Actinomycetota</taxon>
        <taxon>Actinomycetes</taxon>
        <taxon>Micromonosporales</taxon>
        <taxon>Micromonosporaceae</taxon>
        <taxon>Micromonospora</taxon>
    </lineage>
</organism>
<keyword evidence="1" id="KW-1133">Transmembrane helix</keyword>
<feature type="transmembrane region" description="Helical" evidence="1">
    <location>
        <begin position="98"/>
        <end position="116"/>
    </location>
</feature>
<keyword evidence="1" id="KW-0472">Membrane</keyword>
<gene>
    <name evidence="2" type="ORF">E1091_12320</name>
</gene>
<keyword evidence="1" id="KW-0812">Transmembrane</keyword>
<feature type="transmembrane region" description="Helical" evidence="1">
    <location>
        <begin position="128"/>
        <end position="146"/>
    </location>
</feature>
<dbReference type="EMBL" id="SMKE01000432">
    <property type="protein sequence ID" value="TDB93008.1"/>
    <property type="molecule type" value="Genomic_DNA"/>
</dbReference>
<reference evidence="2 3" key="1">
    <citation type="submission" date="2019-02" db="EMBL/GenBank/DDBJ databases">
        <title>Draft genome sequences of novel Actinobacteria.</title>
        <authorList>
            <person name="Sahin N."/>
            <person name="Ay H."/>
            <person name="Saygin H."/>
        </authorList>
    </citation>
    <scope>NUCLEOTIDE SEQUENCE [LARGE SCALE GENOMIC DNA]</scope>
    <source>
        <strain evidence="2 3">JCM 30529</strain>
    </source>
</reference>
<keyword evidence="3" id="KW-1185">Reference proteome</keyword>